<keyword evidence="7" id="KW-1185">Reference proteome</keyword>
<organism evidence="6 7">
    <name type="scientific">Suillus luteus UH-Slu-Lm8-n1</name>
    <dbReference type="NCBI Taxonomy" id="930992"/>
    <lineage>
        <taxon>Eukaryota</taxon>
        <taxon>Fungi</taxon>
        <taxon>Dikarya</taxon>
        <taxon>Basidiomycota</taxon>
        <taxon>Agaricomycotina</taxon>
        <taxon>Agaricomycetes</taxon>
        <taxon>Agaricomycetidae</taxon>
        <taxon>Boletales</taxon>
        <taxon>Suillineae</taxon>
        <taxon>Suillaceae</taxon>
        <taxon>Suillus</taxon>
    </lineage>
</organism>
<dbReference type="InterPro" id="IPR003653">
    <property type="entry name" value="Peptidase_C48_C"/>
</dbReference>
<dbReference type="STRING" id="930992.A0A0D0AXF0"/>
<evidence type="ECO:0000256" key="4">
    <source>
        <dbReference type="SAM" id="MobiDB-lite"/>
    </source>
</evidence>
<dbReference type="GO" id="GO:0006508">
    <property type="term" value="P:proteolysis"/>
    <property type="evidence" value="ECO:0007669"/>
    <property type="project" value="UniProtKB-KW"/>
</dbReference>
<dbReference type="PANTHER" id="PTHR33096:SF1">
    <property type="entry name" value="CXC1-LIKE CYSTEINE CLUSTER ASSOCIATED WITH KDZ TRANSPOSASES DOMAIN-CONTAINING PROTEIN"/>
    <property type="match status" value="1"/>
</dbReference>
<evidence type="ECO:0000256" key="2">
    <source>
        <dbReference type="ARBA" id="ARBA00022670"/>
    </source>
</evidence>
<dbReference type="HOGENOM" id="CLU_004552_0_0_1"/>
<dbReference type="GO" id="GO:0019783">
    <property type="term" value="F:ubiquitin-like protein peptidase activity"/>
    <property type="evidence" value="ECO:0007669"/>
    <property type="project" value="UniProtKB-ARBA"/>
</dbReference>
<name>A0A0D0AXF0_9AGAM</name>
<dbReference type="Proteomes" id="UP000054485">
    <property type="component" value="Unassembled WGS sequence"/>
</dbReference>
<protein>
    <recommendedName>
        <fullName evidence="5">Ubiquitin-like protease family profile domain-containing protein</fullName>
    </recommendedName>
</protein>
<evidence type="ECO:0000256" key="1">
    <source>
        <dbReference type="ARBA" id="ARBA00005234"/>
    </source>
</evidence>
<feature type="domain" description="Ubiquitin-like protease family profile" evidence="5">
    <location>
        <begin position="1048"/>
        <end position="1225"/>
    </location>
</feature>
<reference evidence="6 7" key="1">
    <citation type="submission" date="2014-04" db="EMBL/GenBank/DDBJ databases">
        <authorList>
            <consortium name="DOE Joint Genome Institute"/>
            <person name="Kuo A."/>
            <person name="Ruytinx J."/>
            <person name="Rineau F."/>
            <person name="Colpaert J."/>
            <person name="Kohler A."/>
            <person name="Nagy L.G."/>
            <person name="Floudas D."/>
            <person name="Copeland A."/>
            <person name="Barry K.W."/>
            <person name="Cichocki N."/>
            <person name="Veneault-Fourrey C."/>
            <person name="LaButti K."/>
            <person name="Lindquist E.A."/>
            <person name="Lipzen A."/>
            <person name="Lundell T."/>
            <person name="Morin E."/>
            <person name="Murat C."/>
            <person name="Sun H."/>
            <person name="Tunlid A."/>
            <person name="Henrissat B."/>
            <person name="Grigoriev I.V."/>
            <person name="Hibbett D.S."/>
            <person name="Martin F."/>
            <person name="Nordberg H.P."/>
            <person name="Cantor M.N."/>
            <person name="Hua S.X."/>
        </authorList>
    </citation>
    <scope>NUCLEOTIDE SEQUENCE [LARGE SCALE GENOMIC DNA]</scope>
    <source>
        <strain evidence="6 7">UH-Slu-Lm8-n1</strain>
    </source>
</reference>
<evidence type="ECO:0000313" key="6">
    <source>
        <dbReference type="EMBL" id="KIK39052.1"/>
    </source>
</evidence>
<dbReference type="AlphaFoldDB" id="A0A0D0AXF0"/>
<comment type="similarity">
    <text evidence="1">Belongs to the peptidase C48 family.</text>
</comment>
<dbReference type="PROSITE" id="PS50600">
    <property type="entry name" value="ULP_PROTEASE"/>
    <property type="match status" value="1"/>
</dbReference>
<dbReference type="InParanoid" id="A0A0D0AXF0"/>
<feature type="compositionally biased region" description="Basic residues" evidence="4">
    <location>
        <begin position="24"/>
        <end position="34"/>
    </location>
</feature>
<dbReference type="Gene3D" id="3.40.395.10">
    <property type="entry name" value="Adenoviral Proteinase, Chain A"/>
    <property type="match status" value="1"/>
</dbReference>
<dbReference type="EMBL" id="KN835361">
    <property type="protein sequence ID" value="KIK39052.1"/>
    <property type="molecule type" value="Genomic_DNA"/>
</dbReference>
<dbReference type="InterPro" id="IPR040521">
    <property type="entry name" value="KDZ"/>
</dbReference>
<dbReference type="Pfam" id="PF02902">
    <property type="entry name" value="Peptidase_C48"/>
    <property type="match status" value="1"/>
</dbReference>
<sequence length="1256" mass="141899">MAPRMGTRAAQPGTSSGLGTHFSSPRKPRDKRKTQALVEVPGQKAKQRQLLAKMASLLTGSATRKPEETPPVLPETETDAVVLEDNANDAWEDVPEPHDNCSPQSPSQSTPSRRTQPDLTSTRLYDSWKALIPTLVEVQLDYTAWTLGAPLERTPKVLSLCTSHTCAQKRTSLTCLFFDYFVSIDALSCRCANLAQTLVFHGLFPTAPSQPRMAISVELLAFYCSLFQRSCDAVNALASALHTHYVRRGYRITNGKGEVIQEPFRRSLGHAIQWFDVLQIEVERQLEAAIQTCRDRVEASRATPAHPQSPGAREEKGLRERCASILIQRCPACFGGVRFGRDLIKGGDIHVATDGNFHHRHRRSAGDSPHFYDPSYFLPKVQVDAIGHQITRSRKSTPKLHVSHVPNEAIDLCENSYEAVDGKKQKAAMDSFDDTRLMALICRHDIPLFFANIDSPGEQQKYSVALINHLFSLLPRSATVVTLYDVGCVLSRSLNQYDILPDSIIQRLRFATTAMHAYGHEWACQLVYNPRMIAGLGLSDGEGTERLWSRFVRLIGIQRSSSRQRRLWLIDRHAGAIGLEMRADLRDWIRRRLRRGVEDQGTAARKLLEECEVAVSDLRKEWAMQKESQLSIRAHAPARLKKELDTILALQADLDASDKALQTTRDTIVKGEMSEDTRDAIESLERVHERLMHKVEVLYASLNVQDRFPELDGLNLEFVRTLLLARDLKMNIRKRAIGSFFEWDKLDRAVGGSQQALGTKLHQQTQKAIAKRQPALMAALRKFNAYCERLEALYDPHCGIPLPTPLPTKLTDLRNDHSLMEDIWITPSTGKVPRWLDDQDVRDGIRAMLKRDRCVEEQQRLGLEADNLCRWFSDELSALELALLTPGYEKFLVPLRQQQEHLQYIQTRWTTSLASAARFASRATDAVSLARKLSGVSEERPLHWINTYAVSYVVPTKDEEPGPEIFSDADHTALQPEDAALVDILTAGVPGDEDDDIDIIVNDPGAKLCWRIPEDITFDQTPLPEAGIIIPGTIKERVSAPRFGCPRQVFEPKDIALLASRTALLNDSCINGCTVLLYLEAVQLSPMAEQYAILSTHDLPRIRYNAPDDVLWRNMSWTSYWTKEVWILPIHRPSDVGHWVLCIIHLQSKELHLFDSFAERKPWKSDTKDIMKLITRLLSIARQHDRVFNVNIDFNGWLARPLVINALQTNGFDCGVWVLAMIAATLHGYHCTALGEGDMHMFRYYLRTLVLQIPVF</sequence>
<dbReference type="PANTHER" id="PTHR33096">
    <property type="entry name" value="CXC2 DOMAIN-CONTAINING PROTEIN"/>
    <property type="match status" value="1"/>
</dbReference>
<evidence type="ECO:0000313" key="7">
    <source>
        <dbReference type="Proteomes" id="UP000054485"/>
    </source>
</evidence>
<keyword evidence="3" id="KW-0378">Hydrolase</keyword>
<feature type="compositionally biased region" description="Polar residues" evidence="4">
    <location>
        <begin position="12"/>
        <end position="23"/>
    </location>
</feature>
<proteinExistence type="inferred from homology"/>
<reference evidence="7" key="2">
    <citation type="submission" date="2015-01" db="EMBL/GenBank/DDBJ databases">
        <title>Evolutionary Origins and Diversification of the Mycorrhizal Mutualists.</title>
        <authorList>
            <consortium name="DOE Joint Genome Institute"/>
            <consortium name="Mycorrhizal Genomics Consortium"/>
            <person name="Kohler A."/>
            <person name="Kuo A."/>
            <person name="Nagy L.G."/>
            <person name="Floudas D."/>
            <person name="Copeland A."/>
            <person name="Barry K.W."/>
            <person name="Cichocki N."/>
            <person name="Veneault-Fourrey C."/>
            <person name="LaButti K."/>
            <person name="Lindquist E.A."/>
            <person name="Lipzen A."/>
            <person name="Lundell T."/>
            <person name="Morin E."/>
            <person name="Murat C."/>
            <person name="Riley R."/>
            <person name="Ohm R."/>
            <person name="Sun H."/>
            <person name="Tunlid A."/>
            <person name="Henrissat B."/>
            <person name="Grigoriev I.V."/>
            <person name="Hibbett D.S."/>
            <person name="Martin F."/>
        </authorList>
    </citation>
    <scope>NUCLEOTIDE SEQUENCE [LARGE SCALE GENOMIC DNA]</scope>
    <source>
        <strain evidence="7">UH-Slu-Lm8-n1</strain>
    </source>
</reference>
<evidence type="ECO:0000256" key="3">
    <source>
        <dbReference type="ARBA" id="ARBA00022801"/>
    </source>
</evidence>
<keyword evidence="2" id="KW-0645">Protease</keyword>
<dbReference type="OrthoDB" id="3253684at2759"/>
<dbReference type="SUPFAM" id="SSF54001">
    <property type="entry name" value="Cysteine proteinases"/>
    <property type="match status" value="1"/>
</dbReference>
<feature type="region of interest" description="Disordered" evidence="4">
    <location>
        <begin position="91"/>
        <end position="119"/>
    </location>
</feature>
<dbReference type="GO" id="GO:0008234">
    <property type="term" value="F:cysteine-type peptidase activity"/>
    <property type="evidence" value="ECO:0007669"/>
    <property type="project" value="InterPro"/>
</dbReference>
<dbReference type="Pfam" id="PF18758">
    <property type="entry name" value="KDZ"/>
    <property type="match status" value="1"/>
</dbReference>
<feature type="region of interest" description="Disordered" evidence="4">
    <location>
        <begin position="1"/>
        <end position="77"/>
    </location>
</feature>
<evidence type="ECO:0000259" key="5">
    <source>
        <dbReference type="PROSITE" id="PS50600"/>
    </source>
</evidence>
<dbReference type="InterPro" id="IPR038765">
    <property type="entry name" value="Papain-like_cys_pep_sf"/>
</dbReference>
<gene>
    <name evidence="6" type="ORF">CY34DRAFT_14646</name>
</gene>
<accession>A0A0D0AXF0</accession>
<feature type="compositionally biased region" description="Low complexity" evidence="4">
    <location>
        <begin position="102"/>
        <end position="114"/>
    </location>
</feature>